<name>A0AAE1BFY1_PETCI</name>
<protein>
    <submittedName>
        <fullName evidence="2">Uncharacterized protein</fullName>
    </submittedName>
</protein>
<feature type="compositionally biased region" description="Low complexity" evidence="1">
    <location>
        <begin position="47"/>
        <end position="71"/>
    </location>
</feature>
<evidence type="ECO:0000313" key="3">
    <source>
        <dbReference type="Proteomes" id="UP001286313"/>
    </source>
</evidence>
<keyword evidence="3" id="KW-1185">Reference proteome</keyword>
<accession>A0AAE1BFY1</accession>
<dbReference type="Proteomes" id="UP001286313">
    <property type="component" value="Unassembled WGS sequence"/>
</dbReference>
<evidence type="ECO:0000313" key="2">
    <source>
        <dbReference type="EMBL" id="KAK3849871.1"/>
    </source>
</evidence>
<feature type="compositionally biased region" description="Low complexity" evidence="1">
    <location>
        <begin position="30"/>
        <end position="39"/>
    </location>
</feature>
<reference evidence="2" key="1">
    <citation type="submission" date="2023-10" db="EMBL/GenBank/DDBJ databases">
        <title>Genome assemblies of two species of porcelain crab, Petrolisthes cinctipes and Petrolisthes manimaculis (Anomura: Porcellanidae).</title>
        <authorList>
            <person name="Angst P."/>
        </authorList>
    </citation>
    <scope>NUCLEOTIDE SEQUENCE</scope>
    <source>
        <strain evidence="2">PB745_01</strain>
        <tissue evidence="2">Gill</tissue>
    </source>
</reference>
<gene>
    <name evidence="2" type="ORF">Pcinc_043393</name>
</gene>
<dbReference type="EMBL" id="JAWQEG010008658">
    <property type="protein sequence ID" value="KAK3849871.1"/>
    <property type="molecule type" value="Genomic_DNA"/>
</dbReference>
<evidence type="ECO:0000256" key="1">
    <source>
        <dbReference type="SAM" id="MobiDB-lite"/>
    </source>
</evidence>
<feature type="region of interest" description="Disordered" evidence="1">
    <location>
        <begin position="1"/>
        <end position="81"/>
    </location>
</feature>
<organism evidence="2 3">
    <name type="scientific">Petrolisthes cinctipes</name>
    <name type="common">Flat porcelain crab</name>
    <dbReference type="NCBI Taxonomy" id="88211"/>
    <lineage>
        <taxon>Eukaryota</taxon>
        <taxon>Metazoa</taxon>
        <taxon>Ecdysozoa</taxon>
        <taxon>Arthropoda</taxon>
        <taxon>Crustacea</taxon>
        <taxon>Multicrustacea</taxon>
        <taxon>Malacostraca</taxon>
        <taxon>Eumalacostraca</taxon>
        <taxon>Eucarida</taxon>
        <taxon>Decapoda</taxon>
        <taxon>Pleocyemata</taxon>
        <taxon>Anomura</taxon>
        <taxon>Galatheoidea</taxon>
        <taxon>Porcellanidae</taxon>
        <taxon>Petrolisthes</taxon>
    </lineage>
</organism>
<comment type="caution">
    <text evidence="2">The sequence shown here is derived from an EMBL/GenBank/DDBJ whole genome shotgun (WGS) entry which is preliminary data.</text>
</comment>
<sequence length="102" mass="11169">MTFPDTQPPILTRPSQPIPPPPPQRPFQTPPSTFLIQPSQPIPLPSPTTTLPDTPFHLPHTTLPTLPAQPHQDCQHHPNNGLVLVKNTNTISNNAPSCLQKT</sequence>
<dbReference type="AlphaFoldDB" id="A0AAE1BFY1"/>
<proteinExistence type="predicted"/>
<feature type="compositionally biased region" description="Pro residues" evidence="1">
    <location>
        <begin position="16"/>
        <end position="29"/>
    </location>
</feature>